<dbReference type="EMBL" id="PYBJ01000030">
    <property type="protein sequence ID" value="PSM38408.1"/>
    <property type="molecule type" value="Genomic_DNA"/>
</dbReference>
<dbReference type="Proteomes" id="UP000240429">
    <property type="component" value="Unassembled WGS sequence"/>
</dbReference>
<dbReference type="AlphaFoldDB" id="A0A2P8PWQ0"/>
<dbReference type="RefSeq" id="WP_107021365.1">
    <property type="nucleotide sequence ID" value="NZ_KZ679056.1"/>
</dbReference>
<evidence type="ECO:0000256" key="1">
    <source>
        <dbReference type="SAM" id="MobiDB-lite"/>
    </source>
</evidence>
<name>A0A2P8PWQ0_9ACTN</name>
<accession>A0A2P8PWQ0</accession>
<gene>
    <name evidence="2" type="ORF">C6Y14_37465</name>
</gene>
<feature type="region of interest" description="Disordered" evidence="1">
    <location>
        <begin position="74"/>
        <end position="117"/>
    </location>
</feature>
<comment type="caution">
    <text evidence="2">The sequence shown here is derived from an EMBL/GenBank/DDBJ whole genome shotgun (WGS) entry which is preliminary data.</text>
</comment>
<evidence type="ECO:0000313" key="3">
    <source>
        <dbReference type="Proteomes" id="UP000240429"/>
    </source>
</evidence>
<proteinExistence type="predicted"/>
<feature type="compositionally biased region" description="Pro residues" evidence="1">
    <location>
        <begin position="77"/>
        <end position="89"/>
    </location>
</feature>
<dbReference type="OrthoDB" id="3872345at2"/>
<organism evidence="2 3">
    <name type="scientific">Streptomyces dioscori</name>
    <dbReference type="NCBI Taxonomy" id="2109333"/>
    <lineage>
        <taxon>Bacteria</taxon>
        <taxon>Bacillati</taxon>
        <taxon>Actinomycetota</taxon>
        <taxon>Actinomycetes</taxon>
        <taxon>Kitasatosporales</taxon>
        <taxon>Streptomycetaceae</taxon>
        <taxon>Streptomyces</taxon>
        <taxon>Streptomyces aurantiacus group</taxon>
    </lineage>
</organism>
<sequence length="117" mass="12806">MITELAVERVEFTCGQCQDRWTVDYDVQRFMDGRGHEWEYFSCDNRSVPSPYTLEGAPCCGHCGRRRAGRLAARRPVPLPGMPGSPRSPVPDAGGHRPERHSAPMLSAAGDPQGAAP</sequence>
<protein>
    <submittedName>
        <fullName evidence="2">Uncharacterized protein</fullName>
    </submittedName>
</protein>
<keyword evidence="3" id="KW-1185">Reference proteome</keyword>
<evidence type="ECO:0000313" key="2">
    <source>
        <dbReference type="EMBL" id="PSM38408.1"/>
    </source>
</evidence>
<reference evidence="2 3" key="1">
    <citation type="submission" date="2018-03" db="EMBL/GenBank/DDBJ databases">
        <title>Streptomyces dioscori sp. nov., a novel endophytic actinobacterium isolated from bulbil of Dioscorea bulbifera L.</title>
        <authorList>
            <person name="Zhikuan W."/>
        </authorList>
    </citation>
    <scope>NUCLEOTIDE SEQUENCE [LARGE SCALE GENOMIC DNA]</scope>
    <source>
        <strain evidence="2 3">A217</strain>
    </source>
</reference>